<evidence type="ECO:0000313" key="3">
    <source>
        <dbReference type="Proteomes" id="UP000244855"/>
    </source>
</evidence>
<organism evidence="2 3">
    <name type="scientific">Periconia macrospinosa</name>
    <dbReference type="NCBI Taxonomy" id="97972"/>
    <lineage>
        <taxon>Eukaryota</taxon>
        <taxon>Fungi</taxon>
        <taxon>Dikarya</taxon>
        <taxon>Ascomycota</taxon>
        <taxon>Pezizomycotina</taxon>
        <taxon>Dothideomycetes</taxon>
        <taxon>Pleosporomycetidae</taxon>
        <taxon>Pleosporales</taxon>
        <taxon>Massarineae</taxon>
        <taxon>Periconiaceae</taxon>
        <taxon>Periconia</taxon>
    </lineage>
</organism>
<evidence type="ECO:0000313" key="2">
    <source>
        <dbReference type="EMBL" id="PVH97688.1"/>
    </source>
</evidence>
<feature type="region of interest" description="Disordered" evidence="1">
    <location>
        <begin position="1"/>
        <end position="126"/>
    </location>
</feature>
<feature type="compositionally biased region" description="Low complexity" evidence="1">
    <location>
        <begin position="15"/>
        <end position="33"/>
    </location>
</feature>
<gene>
    <name evidence="2" type="ORF">DM02DRAFT_73924</name>
</gene>
<accession>A0A2V1DHY7</accession>
<dbReference type="AlphaFoldDB" id="A0A2V1DHY7"/>
<proteinExistence type="predicted"/>
<sequence length="194" mass="19795">MRSTPVPSGSVTSQSYTNTGGNLTTTGFSSSNGYTDPPLITSATPIPTGPSIDPSDTDTDGILTSSRPFSSGYSSPSNGSFTSTQSSPNATWYPSLPSKPGPSASLPWTTPRPSTSVSGIPWPEPEDTITTHVTSVITRSGTTIITLPGSYNGSATPTNTEVLQTLTSSGTGVSGRPSGSASGYVVLLALRCLR</sequence>
<feature type="compositionally biased region" description="Polar residues" evidence="1">
    <location>
        <begin position="106"/>
        <end position="118"/>
    </location>
</feature>
<feature type="compositionally biased region" description="Low complexity" evidence="1">
    <location>
        <begin position="65"/>
        <end position="87"/>
    </location>
</feature>
<keyword evidence="3" id="KW-1185">Reference proteome</keyword>
<reference evidence="2 3" key="1">
    <citation type="journal article" date="2018" name="Sci. Rep.">
        <title>Comparative genomics provides insights into the lifestyle and reveals functional heterogeneity of dark septate endophytic fungi.</title>
        <authorList>
            <person name="Knapp D.G."/>
            <person name="Nemeth J.B."/>
            <person name="Barry K."/>
            <person name="Hainaut M."/>
            <person name="Henrissat B."/>
            <person name="Johnson J."/>
            <person name="Kuo A."/>
            <person name="Lim J.H.P."/>
            <person name="Lipzen A."/>
            <person name="Nolan M."/>
            <person name="Ohm R.A."/>
            <person name="Tamas L."/>
            <person name="Grigoriev I.V."/>
            <person name="Spatafora J.W."/>
            <person name="Nagy L.G."/>
            <person name="Kovacs G.M."/>
        </authorList>
    </citation>
    <scope>NUCLEOTIDE SEQUENCE [LARGE SCALE GENOMIC DNA]</scope>
    <source>
        <strain evidence="2 3">DSE2036</strain>
    </source>
</reference>
<dbReference type="Proteomes" id="UP000244855">
    <property type="component" value="Unassembled WGS sequence"/>
</dbReference>
<protein>
    <submittedName>
        <fullName evidence="2">Uncharacterized protein</fullName>
    </submittedName>
</protein>
<evidence type="ECO:0000256" key="1">
    <source>
        <dbReference type="SAM" id="MobiDB-lite"/>
    </source>
</evidence>
<feature type="compositionally biased region" description="Polar residues" evidence="1">
    <location>
        <begin position="1"/>
        <end position="14"/>
    </location>
</feature>
<name>A0A2V1DHY7_9PLEO</name>
<dbReference type="EMBL" id="KZ805430">
    <property type="protein sequence ID" value="PVH97688.1"/>
    <property type="molecule type" value="Genomic_DNA"/>
</dbReference>